<dbReference type="Proteomes" id="UP000267517">
    <property type="component" value="Chromosome I"/>
</dbReference>
<sequence length="174" mass="19775">MNLYLPLYQIIKLNSMKQYKSFLLLLAALLLFSCGKTILPSDDDHKEEEQHSPQPNGDSQIYTVSEFLKGDFGNNGVWVHGYIVGACKRNIKQAEWEPPFTYDSAILLADDPEESDPENVISIQMVNKQMKEDIALAANPQNYGRHIAFFGIKQKYLGIPGMKKHILASEWLNE</sequence>
<dbReference type="InterPro" id="IPR045939">
    <property type="entry name" value="YhcR_N"/>
</dbReference>
<organism evidence="2 3">
    <name type="scientific">Prevotella melaninogenica</name>
    <dbReference type="NCBI Taxonomy" id="28132"/>
    <lineage>
        <taxon>Bacteria</taxon>
        <taxon>Pseudomonadati</taxon>
        <taxon>Bacteroidota</taxon>
        <taxon>Bacteroidia</taxon>
        <taxon>Bacteroidales</taxon>
        <taxon>Prevotellaceae</taxon>
        <taxon>Prevotella</taxon>
    </lineage>
</organism>
<accession>A0A250KH30</accession>
<evidence type="ECO:0000313" key="3">
    <source>
        <dbReference type="Proteomes" id="UP000267517"/>
    </source>
</evidence>
<evidence type="ECO:0000259" key="1">
    <source>
        <dbReference type="Pfam" id="PF19886"/>
    </source>
</evidence>
<feature type="domain" description="Endonuclease YhcR N-terminal" evidence="1">
    <location>
        <begin position="62"/>
        <end position="164"/>
    </location>
</feature>
<protein>
    <recommendedName>
        <fullName evidence="1">Endonuclease YhcR N-terminal domain-containing protein</fullName>
    </recommendedName>
</protein>
<name>A0A250KH30_9BACT</name>
<gene>
    <name evidence="2" type="ORF">PMEL1_00909</name>
</gene>
<dbReference type="Pfam" id="PF19886">
    <property type="entry name" value="DUF6359"/>
    <property type="match status" value="1"/>
</dbReference>
<reference evidence="2 3" key="1">
    <citation type="submission" date="2017-05" db="EMBL/GenBank/DDBJ databases">
        <title>whole genome sequence of Prevotella melaninogenica GAI 07411.</title>
        <authorList>
            <person name="Kondo Y."/>
            <person name="Hoshino T."/>
        </authorList>
    </citation>
    <scope>NUCLEOTIDE SEQUENCE [LARGE SCALE GENOMIC DNA]</scope>
    <source>
        <strain evidence="2 3">GAI 07411</strain>
    </source>
</reference>
<proteinExistence type="predicted"/>
<evidence type="ECO:0000313" key="2">
    <source>
        <dbReference type="EMBL" id="BBA28989.1"/>
    </source>
</evidence>
<dbReference type="EMBL" id="AP018049">
    <property type="protein sequence ID" value="BBA28989.1"/>
    <property type="molecule type" value="Genomic_DNA"/>
</dbReference>
<dbReference type="AlphaFoldDB" id="A0A250KH30"/>